<evidence type="ECO:0000313" key="2">
    <source>
        <dbReference type="Proteomes" id="UP000294530"/>
    </source>
</evidence>
<dbReference type="EMBL" id="SHOA02000010">
    <property type="protein sequence ID" value="TDH70196.1"/>
    <property type="molecule type" value="Genomic_DNA"/>
</dbReference>
<proteinExistence type="predicted"/>
<dbReference type="Proteomes" id="UP000294530">
    <property type="component" value="Unassembled WGS sequence"/>
</dbReference>
<keyword evidence="2" id="KW-1185">Reference proteome</keyword>
<dbReference type="KEGG" id="blac:94349895"/>
<gene>
    <name evidence="1" type="ORF">CCR75_006153</name>
</gene>
<evidence type="ECO:0000313" key="1">
    <source>
        <dbReference type="EMBL" id="TDH70196.1"/>
    </source>
</evidence>
<name>A0A976FPF9_BRELC</name>
<dbReference type="GeneID" id="94349895"/>
<dbReference type="RefSeq" id="XP_067819695.1">
    <property type="nucleotide sequence ID" value="XM_067964224.1"/>
</dbReference>
<comment type="caution">
    <text evidence="1">The sequence shown here is derived from an EMBL/GenBank/DDBJ whole genome shotgun (WGS) entry which is preliminary data.</text>
</comment>
<accession>A0A976FPF9</accession>
<protein>
    <submittedName>
        <fullName evidence="1">Uncharacterized protein</fullName>
    </submittedName>
</protein>
<sequence length="66" mass="7732">MQPDSISYNEGTTPYFDSPVDRDIDMKSIATDQDDQMLTLWLLINHRLRVITCHFQLYGLKTLQLD</sequence>
<dbReference type="AlphaFoldDB" id="A0A976FPF9"/>
<reference evidence="1 2" key="1">
    <citation type="journal article" date="2021" name="Genome Biol.">
        <title>AFLAP: assembly-free linkage analysis pipeline using k-mers from genome sequencing data.</title>
        <authorList>
            <person name="Fletcher K."/>
            <person name="Zhang L."/>
            <person name="Gil J."/>
            <person name="Han R."/>
            <person name="Cavanaugh K."/>
            <person name="Michelmore R."/>
        </authorList>
    </citation>
    <scope>NUCLEOTIDE SEQUENCE [LARGE SCALE GENOMIC DNA]</scope>
    <source>
        <strain evidence="1 2">SF5</strain>
    </source>
</reference>
<organism evidence="1 2">
    <name type="scientific">Bremia lactucae</name>
    <name type="common">Lettuce downy mildew</name>
    <dbReference type="NCBI Taxonomy" id="4779"/>
    <lineage>
        <taxon>Eukaryota</taxon>
        <taxon>Sar</taxon>
        <taxon>Stramenopiles</taxon>
        <taxon>Oomycota</taxon>
        <taxon>Peronosporomycetes</taxon>
        <taxon>Peronosporales</taxon>
        <taxon>Peronosporaceae</taxon>
        <taxon>Bremia</taxon>
    </lineage>
</organism>